<evidence type="ECO:0000256" key="10">
    <source>
        <dbReference type="ARBA" id="ARBA00022842"/>
    </source>
</evidence>
<dbReference type="GO" id="GO:0003676">
    <property type="term" value="F:nucleic acid binding"/>
    <property type="evidence" value="ECO:0007669"/>
    <property type="project" value="InterPro"/>
</dbReference>
<comment type="subunit">
    <text evidence="4">Monomer.</text>
</comment>
<dbReference type="GO" id="GO:0043137">
    <property type="term" value="P:DNA replication, removal of RNA primer"/>
    <property type="evidence" value="ECO:0007669"/>
    <property type="project" value="TreeGrafter"/>
</dbReference>
<dbReference type="OrthoDB" id="7845843at2"/>
<keyword evidence="7" id="KW-0479">Metal-binding</keyword>
<keyword evidence="9" id="KW-0378">Hydrolase</keyword>
<evidence type="ECO:0000313" key="13">
    <source>
        <dbReference type="Proteomes" id="UP000184268"/>
    </source>
</evidence>
<dbReference type="InterPro" id="IPR012337">
    <property type="entry name" value="RNaseH-like_sf"/>
</dbReference>
<evidence type="ECO:0000256" key="1">
    <source>
        <dbReference type="ARBA" id="ARBA00000077"/>
    </source>
</evidence>
<dbReference type="PIRSF" id="PIRSF036852">
    <property type="entry name" value="Ribonuclease_H1_euk"/>
    <property type="match status" value="1"/>
</dbReference>
<dbReference type="InterPro" id="IPR011320">
    <property type="entry name" value="RNase_H1_N"/>
</dbReference>
<evidence type="ECO:0000256" key="5">
    <source>
        <dbReference type="ARBA" id="ARBA00012180"/>
    </source>
</evidence>
<dbReference type="GO" id="GO:0000287">
    <property type="term" value="F:magnesium ion binding"/>
    <property type="evidence" value="ECO:0007669"/>
    <property type="project" value="InterPro"/>
</dbReference>
<dbReference type="GO" id="GO:0004523">
    <property type="term" value="F:RNA-DNA hybrid ribonuclease activity"/>
    <property type="evidence" value="ECO:0007669"/>
    <property type="project" value="UniProtKB-EC"/>
</dbReference>
<dbReference type="InterPro" id="IPR009027">
    <property type="entry name" value="Ribosomal_bL9/RNase_H1_N"/>
</dbReference>
<dbReference type="PROSITE" id="PS50879">
    <property type="entry name" value="RNASE_H_1"/>
    <property type="match status" value="1"/>
</dbReference>
<evidence type="ECO:0000256" key="2">
    <source>
        <dbReference type="ARBA" id="ARBA00001946"/>
    </source>
</evidence>
<accession>A0A1M5X3Y9</accession>
<dbReference type="InterPro" id="IPR036397">
    <property type="entry name" value="RNaseH_sf"/>
</dbReference>
<keyword evidence="8" id="KW-0255">Endonuclease</keyword>
<dbReference type="Pfam" id="PF00075">
    <property type="entry name" value="RNase_H"/>
    <property type="match status" value="1"/>
</dbReference>
<evidence type="ECO:0000256" key="6">
    <source>
        <dbReference type="ARBA" id="ARBA00022722"/>
    </source>
</evidence>
<dbReference type="PANTHER" id="PTHR10642">
    <property type="entry name" value="RIBONUCLEASE H1"/>
    <property type="match status" value="1"/>
</dbReference>
<comment type="catalytic activity">
    <reaction evidence="1">
        <text>Endonucleolytic cleavage to 5'-phosphomonoester.</text>
        <dbReference type="EC" id="3.1.26.4"/>
    </reaction>
</comment>
<evidence type="ECO:0000256" key="3">
    <source>
        <dbReference type="ARBA" id="ARBA00005300"/>
    </source>
</evidence>
<dbReference type="InterPro" id="IPR022892">
    <property type="entry name" value="RNaseHI"/>
</dbReference>
<evidence type="ECO:0000256" key="7">
    <source>
        <dbReference type="ARBA" id="ARBA00022723"/>
    </source>
</evidence>
<gene>
    <name evidence="12" type="ORF">SAMN02745129_3192</name>
</gene>
<evidence type="ECO:0000259" key="11">
    <source>
        <dbReference type="PROSITE" id="PS50879"/>
    </source>
</evidence>
<dbReference type="InterPro" id="IPR017067">
    <property type="entry name" value="RNase_H1_euk"/>
</dbReference>
<dbReference type="InterPro" id="IPR002156">
    <property type="entry name" value="RNaseH_domain"/>
</dbReference>
<dbReference type="EMBL" id="FQXG01000005">
    <property type="protein sequence ID" value="SHH94322.1"/>
    <property type="molecule type" value="Genomic_DNA"/>
</dbReference>
<name>A0A1M5X3Y9_9GAMM</name>
<dbReference type="Pfam" id="PF01693">
    <property type="entry name" value="Cauli_VI"/>
    <property type="match status" value="1"/>
</dbReference>
<dbReference type="SUPFAM" id="SSF55658">
    <property type="entry name" value="L9 N-domain-like"/>
    <property type="match status" value="1"/>
</dbReference>
<dbReference type="InterPro" id="IPR037056">
    <property type="entry name" value="RNase_H1_N_sf"/>
</dbReference>
<evidence type="ECO:0000256" key="9">
    <source>
        <dbReference type="ARBA" id="ARBA00022801"/>
    </source>
</evidence>
<evidence type="ECO:0000256" key="8">
    <source>
        <dbReference type="ARBA" id="ARBA00022759"/>
    </source>
</evidence>
<feature type="domain" description="RNase H type-1" evidence="11">
    <location>
        <begin position="81"/>
        <end position="229"/>
    </location>
</feature>
<dbReference type="CDD" id="cd09278">
    <property type="entry name" value="RNase_HI_prokaryote_like"/>
    <property type="match status" value="1"/>
</dbReference>
<reference evidence="13" key="1">
    <citation type="submission" date="2016-11" db="EMBL/GenBank/DDBJ databases">
        <authorList>
            <person name="Varghese N."/>
            <person name="Submissions S."/>
        </authorList>
    </citation>
    <scope>NUCLEOTIDE SEQUENCE [LARGE SCALE GENOMIC DNA]</scope>
    <source>
        <strain evidence="13">DSM 16917</strain>
    </source>
</reference>
<dbReference type="STRING" id="299255.SAMN02745129_3192"/>
<dbReference type="InterPro" id="IPR050092">
    <property type="entry name" value="RNase_H"/>
</dbReference>
<sequence length="253" mass="27241">MAKKFYVVWRGHKTGIFTDWPQTQAAVSGFSGAKYKAYPSREAAMAALKQGHAAALGATAKAASKPAANTASKPANTAALPDSEVAIYCDGACDPNPGQAGTGVALYRQGQAAELWYGLYNPMGTNNTAELNGLHQALLLAQQERQSGRSVTVLCDSMYAINCIKVWADGWQKRGWKRAGGEIQNLAQIQTIHALWQQLKHQVSLEHVKGHAGIEGNELADRMSVYAVTEKQPDFVALPTPFDLDEILAMRAG</sequence>
<dbReference type="AlphaFoldDB" id="A0A1M5X3Y9"/>
<dbReference type="PANTHER" id="PTHR10642:SF26">
    <property type="entry name" value="RIBONUCLEASE H1"/>
    <property type="match status" value="1"/>
</dbReference>
<keyword evidence="10" id="KW-0460">Magnesium</keyword>
<protein>
    <recommendedName>
        <fullName evidence="5">ribonuclease H</fullName>
        <ecNumber evidence="5">3.1.26.4</ecNumber>
    </recommendedName>
</protein>
<keyword evidence="13" id="KW-1185">Reference proteome</keyword>
<dbReference type="SUPFAM" id="SSF53098">
    <property type="entry name" value="Ribonuclease H-like"/>
    <property type="match status" value="1"/>
</dbReference>
<dbReference type="Gene3D" id="3.40.970.10">
    <property type="entry name" value="Ribonuclease H1, N-terminal domain"/>
    <property type="match status" value="1"/>
</dbReference>
<proteinExistence type="inferred from homology"/>
<comment type="similarity">
    <text evidence="3">Belongs to the RNase H family.</text>
</comment>
<dbReference type="RefSeq" id="WP_067661079.1">
    <property type="nucleotide sequence ID" value="NZ_FQXG01000005.1"/>
</dbReference>
<dbReference type="EC" id="3.1.26.4" evidence="5"/>
<organism evidence="12 13">
    <name type="scientific">Ferrimonas marina</name>
    <dbReference type="NCBI Taxonomy" id="299255"/>
    <lineage>
        <taxon>Bacteria</taxon>
        <taxon>Pseudomonadati</taxon>
        <taxon>Pseudomonadota</taxon>
        <taxon>Gammaproteobacteria</taxon>
        <taxon>Alteromonadales</taxon>
        <taxon>Ferrimonadaceae</taxon>
        <taxon>Ferrimonas</taxon>
    </lineage>
</organism>
<dbReference type="Gene3D" id="3.30.420.10">
    <property type="entry name" value="Ribonuclease H-like superfamily/Ribonuclease H"/>
    <property type="match status" value="1"/>
</dbReference>
<comment type="cofactor">
    <cofactor evidence="2">
        <name>Mg(2+)</name>
        <dbReference type="ChEBI" id="CHEBI:18420"/>
    </cofactor>
</comment>
<evidence type="ECO:0000256" key="4">
    <source>
        <dbReference type="ARBA" id="ARBA00011245"/>
    </source>
</evidence>
<dbReference type="Proteomes" id="UP000184268">
    <property type="component" value="Unassembled WGS sequence"/>
</dbReference>
<keyword evidence="6" id="KW-0540">Nuclease</keyword>
<evidence type="ECO:0000313" key="12">
    <source>
        <dbReference type="EMBL" id="SHH94322.1"/>
    </source>
</evidence>